<dbReference type="RefSeq" id="WP_189917134.1">
    <property type="nucleotide sequence ID" value="NZ_BMSI01000001.1"/>
</dbReference>
<dbReference type="PRINTS" id="PR00080">
    <property type="entry name" value="SDRFAMILY"/>
</dbReference>
<evidence type="ECO:0000256" key="4">
    <source>
        <dbReference type="SAM" id="MobiDB-lite"/>
    </source>
</evidence>
<reference evidence="6" key="1">
    <citation type="submission" date="2023-07" db="EMBL/GenBank/DDBJ databases">
        <title>Whole genome shotgun sequence of Streptomyces cacaoi subsp. asoensis NBRC 13813.</title>
        <authorList>
            <person name="Komaki H."/>
            <person name="Tamura T."/>
        </authorList>
    </citation>
    <scope>NUCLEOTIDE SEQUENCE [LARGE SCALE GENOMIC DNA]</scope>
    <source>
        <strain evidence="6">NBRC 13813</strain>
    </source>
</reference>
<dbReference type="PRINTS" id="PR00081">
    <property type="entry name" value="GDHRDH"/>
</dbReference>
<evidence type="ECO:0000256" key="2">
    <source>
        <dbReference type="ARBA" id="ARBA00023002"/>
    </source>
</evidence>
<evidence type="ECO:0000256" key="1">
    <source>
        <dbReference type="ARBA" id="ARBA00006484"/>
    </source>
</evidence>
<dbReference type="InterPro" id="IPR020904">
    <property type="entry name" value="Sc_DH/Rdtase_CS"/>
</dbReference>
<dbReference type="Gene3D" id="3.40.50.720">
    <property type="entry name" value="NAD(P)-binding Rossmann-like Domain"/>
    <property type="match status" value="1"/>
</dbReference>
<dbReference type="EMBL" id="BNEB01000001">
    <property type="protein sequence ID" value="GHI58611.1"/>
    <property type="molecule type" value="Genomic_DNA"/>
</dbReference>
<dbReference type="Pfam" id="PF00106">
    <property type="entry name" value="adh_short"/>
    <property type="match status" value="1"/>
</dbReference>
<dbReference type="GeneID" id="91468199"/>
<dbReference type="PANTHER" id="PTHR43669:SF12">
    <property type="entry name" value="BLR5618 PROTEIN"/>
    <property type="match status" value="1"/>
</dbReference>
<dbReference type="InterPro" id="IPR036291">
    <property type="entry name" value="NAD(P)-bd_dom_sf"/>
</dbReference>
<name>A0ABQ3RRY4_9ACTN</name>
<sequence>MTAENPRDTEHPHPTENARHTQETRHAGRAADPGGTEAPGNGASVPPGSTRIAVVTGAGSGIGRAVSVELLRAGWSVALAGRRTETLEATAATVPGAAALAVRTDVSRPQEVTALFDAVRGHFGRLDLLFNNAGTFGPGGVPFEDLPYDAWRHVVDTNLNGAFLCAQGAYRQMKEQDPRGGRIINNGSVSAHTPRPLSAPYTATKHALTGLTKSLSLDGRAYGIAVGQIDIGNAATEMTARMRTGALQAGGEVAPEPLMDVADVARTVRHMAELPLEANVQFATVLATAMPYVGRG</sequence>
<keyword evidence="6" id="KW-1185">Reference proteome</keyword>
<protein>
    <submittedName>
        <fullName evidence="5">Oxidoreductase</fullName>
    </submittedName>
</protein>
<feature type="compositionally biased region" description="Basic and acidic residues" evidence="4">
    <location>
        <begin position="1"/>
        <end position="26"/>
    </location>
</feature>
<gene>
    <name evidence="5" type="ORF">Saso_02610</name>
</gene>
<accession>A0ABQ3RRY4</accession>
<dbReference type="PROSITE" id="PS00061">
    <property type="entry name" value="ADH_SHORT"/>
    <property type="match status" value="1"/>
</dbReference>
<dbReference type="Proteomes" id="UP000649259">
    <property type="component" value="Unassembled WGS sequence"/>
</dbReference>
<dbReference type="InterPro" id="IPR002347">
    <property type="entry name" value="SDR_fam"/>
</dbReference>
<proteinExistence type="inferred from homology"/>
<evidence type="ECO:0000313" key="5">
    <source>
        <dbReference type="EMBL" id="GHI58611.1"/>
    </source>
</evidence>
<keyword evidence="2" id="KW-0560">Oxidoreductase</keyword>
<feature type="region of interest" description="Disordered" evidence="4">
    <location>
        <begin position="1"/>
        <end position="49"/>
    </location>
</feature>
<comment type="similarity">
    <text evidence="1 3">Belongs to the short-chain dehydrogenases/reductases (SDR) family.</text>
</comment>
<dbReference type="SUPFAM" id="SSF51735">
    <property type="entry name" value="NAD(P)-binding Rossmann-fold domains"/>
    <property type="match status" value="1"/>
</dbReference>
<dbReference type="CDD" id="cd05233">
    <property type="entry name" value="SDR_c"/>
    <property type="match status" value="1"/>
</dbReference>
<evidence type="ECO:0000313" key="6">
    <source>
        <dbReference type="Proteomes" id="UP000649259"/>
    </source>
</evidence>
<comment type="caution">
    <text evidence="5">The sequence shown here is derived from an EMBL/GenBank/DDBJ whole genome shotgun (WGS) entry which is preliminary data.</text>
</comment>
<dbReference type="PANTHER" id="PTHR43669">
    <property type="entry name" value="5-KETO-D-GLUCONATE 5-REDUCTASE"/>
    <property type="match status" value="1"/>
</dbReference>
<organism evidence="5 6">
    <name type="scientific">Streptomyces asoensis</name>
    <dbReference type="NCBI Taxonomy" id="249586"/>
    <lineage>
        <taxon>Bacteria</taxon>
        <taxon>Bacillati</taxon>
        <taxon>Actinomycetota</taxon>
        <taxon>Actinomycetes</taxon>
        <taxon>Kitasatosporales</taxon>
        <taxon>Streptomycetaceae</taxon>
        <taxon>Streptomyces</taxon>
    </lineage>
</organism>
<evidence type="ECO:0000256" key="3">
    <source>
        <dbReference type="RuleBase" id="RU000363"/>
    </source>
</evidence>